<sequence length="26" mass="3009">MDQAKLARMQASVRIGHEEDKRGRIL</sequence>
<dbReference type="AlphaFoldDB" id="A0A4S3J888"/>
<proteinExistence type="predicted"/>
<protein>
    <submittedName>
        <fullName evidence="1">Uncharacterized protein</fullName>
    </submittedName>
</protein>
<organism evidence="1 2">
    <name type="scientific">Aspergillus tanneri</name>
    <dbReference type="NCBI Taxonomy" id="1220188"/>
    <lineage>
        <taxon>Eukaryota</taxon>
        <taxon>Fungi</taxon>
        <taxon>Dikarya</taxon>
        <taxon>Ascomycota</taxon>
        <taxon>Pezizomycotina</taxon>
        <taxon>Eurotiomycetes</taxon>
        <taxon>Eurotiomycetidae</taxon>
        <taxon>Eurotiales</taxon>
        <taxon>Aspergillaceae</taxon>
        <taxon>Aspergillus</taxon>
        <taxon>Aspergillus subgen. Circumdati</taxon>
    </lineage>
</organism>
<name>A0A4S3J888_9EURO</name>
<dbReference type="VEuPathDB" id="FungiDB:EYZ11_010117"/>
<gene>
    <name evidence="1" type="ORF">EYZ11_010117</name>
</gene>
<evidence type="ECO:0000313" key="1">
    <source>
        <dbReference type="EMBL" id="THC90418.1"/>
    </source>
</evidence>
<keyword evidence="2" id="KW-1185">Reference proteome</keyword>
<reference evidence="1 2" key="1">
    <citation type="submission" date="2019-03" db="EMBL/GenBank/DDBJ databases">
        <title>The genome sequence of a newly discovered highly antifungal drug resistant Aspergillus species, Aspergillus tanneri NIH 1004.</title>
        <authorList>
            <person name="Mounaud S."/>
            <person name="Singh I."/>
            <person name="Joardar V."/>
            <person name="Pakala S."/>
            <person name="Pakala S."/>
            <person name="Venepally P."/>
            <person name="Hoover J."/>
            <person name="Nierman W."/>
            <person name="Chung J."/>
            <person name="Losada L."/>
        </authorList>
    </citation>
    <scope>NUCLEOTIDE SEQUENCE [LARGE SCALE GENOMIC DNA]</scope>
    <source>
        <strain evidence="1 2">NIH1004</strain>
    </source>
</reference>
<accession>A0A4S3J888</accession>
<dbReference type="Proteomes" id="UP000308092">
    <property type="component" value="Unassembled WGS sequence"/>
</dbReference>
<evidence type="ECO:0000313" key="2">
    <source>
        <dbReference type="Proteomes" id="UP000308092"/>
    </source>
</evidence>
<dbReference type="EMBL" id="SOSA01000523">
    <property type="protein sequence ID" value="THC90418.1"/>
    <property type="molecule type" value="Genomic_DNA"/>
</dbReference>
<comment type="caution">
    <text evidence="1">The sequence shown here is derived from an EMBL/GenBank/DDBJ whole genome shotgun (WGS) entry which is preliminary data.</text>
</comment>